<dbReference type="PROSITE" id="PS51679">
    <property type="entry name" value="SAM_MT_C5"/>
    <property type="match status" value="1"/>
</dbReference>
<dbReference type="SUPFAM" id="SSF53335">
    <property type="entry name" value="S-adenosyl-L-methionine-dependent methyltransferases"/>
    <property type="match status" value="1"/>
</dbReference>
<dbReference type="PANTHER" id="PTHR10629:SF50">
    <property type="entry name" value="DNA (CYTOSINE-5)-METHYLTRANSFERASE CMT3"/>
    <property type="match status" value="1"/>
</dbReference>
<dbReference type="InterPro" id="IPR001525">
    <property type="entry name" value="C5_MeTfrase"/>
</dbReference>
<evidence type="ECO:0000256" key="3">
    <source>
        <dbReference type="ARBA" id="ARBA00022603"/>
    </source>
</evidence>
<dbReference type="Pfam" id="PF00145">
    <property type="entry name" value="DNA_methylase"/>
    <property type="match status" value="1"/>
</dbReference>
<accession>A0AAD8VG70</accession>
<feature type="domain" description="BAH" evidence="10">
    <location>
        <begin position="160"/>
        <end position="287"/>
    </location>
</feature>
<name>A0AAD8VG70_LOLMU</name>
<evidence type="ECO:0000313" key="12">
    <source>
        <dbReference type="Proteomes" id="UP001231189"/>
    </source>
</evidence>
<comment type="similarity">
    <text evidence="8">Belongs to the class I-like SAM-binding methyltransferase superfamily. C5-methyltransferase family.</text>
</comment>
<evidence type="ECO:0000256" key="2">
    <source>
        <dbReference type="ARBA" id="ARBA00011975"/>
    </source>
</evidence>
<sequence length="732" mass="80845">MAPSSPSPTAAAHAPTRASSTRHRKSPKRFADEPLAVITKRPRGGNLASASGKKKKATKRKAANTAKKTRATTTRRKNDASAAEEHDECADEPDLDALADDEADELAALEEDAGAGRACAATRRVPRKPAAKARKWEEGDPEFVGAQVPADVARAKWPMRYQREGKSTIGEEEEEAGGKKADYIGRINEIFEGTDHGRYFNCQWFFRPEDTVILTAKLVDDHTHDPRWVFLSDDTNDNPLDCIVSKVKILQTDPKLDQAATAQLVEDYDLYYDMSYTMAYSTFANVTNDTNESSGISSNADSEANTPLTTAALLDLYSGCGGMSTGLCLGAGLAGLKLETRWAVDFNSYACKSFKSNHPQTKVRNMKAEDFLCLLKEWALLCDKYVHGNNVGAAPPTEDEEEGELEKDEFVVDKLTEICYGGADRKSCIYFKALPKYALPTHHVVVRGGAPNAFFENIVAYDETQTPNLERALVLDDAISDLPEVGNDQPSDVIEYLVEPKTEFQRCLRLSRKEMLDCSFGDIAGPVEGKLLDHRPLKLNKDDFERVRRIPYKKGANFRALEGVRVGPNNVVQFDPNIPRVYLESGKPLVPQYAMNFVGGKSLKPFGRLWGDETVPTVVTRAEPHNQAILHPSQARVLTVRENARLQGFPDYYQMDGPIKQRYMQVGNAVAVPVARALGYSLGLAYLRKHDGSGDPLFVLPANFFNPGQTEAIARAFPPLLLWVVSLTSCFP</sequence>
<proteinExistence type="inferred from homology"/>
<organism evidence="11 12">
    <name type="scientific">Lolium multiflorum</name>
    <name type="common">Italian ryegrass</name>
    <name type="synonym">Lolium perenne subsp. multiflorum</name>
    <dbReference type="NCBI Taxonomy" id="4521"/>
    <lineage>
        <taxon>Eukaryota</taxon>
        <taxon>Viridiplantae</taxon>
        <taxon>Streptophyta</taxon>
        <taxon>Embryophyta</taxon>
        <taxon>Tracheophyta</taxon>
        <taxon>Spermatophyta</taxon>
        <taxon>Magnoliopsida</taxon>
        <taxon>Liliopsida</taxon>
        <taxon>Poales</taxon>
        <taxon>Poaceae</taxon>
        <taxon>BOP clade</taxon>
        <taxon>Pooideae</taxon>
        <taxon>Poodae</taxon>
        <taxon>Poeae</taxon>
        <taxon>Poeae Chloroplast Group 2 (Poeae type)</taxon>
        <taxon>Loliodinae</taxon>
        <taxon>Loliinae</taxon>
        <taxon>Lolium</taxon>
    </lineage>
</organism>
<dbReference type="Gene3D" id="3.40.50.150">
    <property type="entry name" value="Vaccinia Virus protein VP39"/>
    <property type="match status" value="2"/>
</dbReference>
<dbReference type="GO" id="GO:0032259">
    <property type="term" value="P:methylation"/>
    <property type="evidence" value="ECO:0007669"/>
    <property type="project" value="UniProtKB-KW"/>
</dbReference>
<evidence type="ECO:0000256" key="5">
    <source>
        <dbReference type="ARBA" id="ARBA00022691"/>
    </source>
</evidence>
<dbReference type="PANTHER" id="PTHR10629">
    <property type="entry name" value="CYTOSINE-SPECIFIC METHYLTRANSFERASE"/>
    <property type="match status" value="1"/>
</dbReference>
<keyword evidence="7" id="KW-0539">Nucleus</keyword>
<protein>
    <recommendedName>
        <fullName evidence="2">DNA (cytosine-5-)-methyltransferase</fullName>
        <ecNumber evidence="2">2.1.1.37</ecNumber>
    </recommendedName>
</protein>
<dbReference type="Pfam" id="PF01426">
    <property type="entry name" value="BAH"/>
    <property type="match status" value="1"/>
</dbReference>
<comment type="caution">
    <text evidence="8">Lacks conserved residue(s) required for the propagation of feature annotation.</text>
</comment>
<feature type="region of interest" description="Disordered" evidence="9">
    <location>
        <begin position="1"/>
        <end position="138"/>
    </location>
</feature>
<feature type="compositionally biased region" description="Low complexity" evidence="9">
    <location>
        <begin position="1"/>
        <end position="19"/>
    </location>
</feature>
<dbReference type="GO" id="GO:0005634">
    <property type="term" value="C:nucleus"/>
    <property type="evidence" value="ECO:0007669"/>
    <property type="project" value="UniProtKB-SubCell"/>
</dbReference>
<dbReference type="AlphaFoldDB" id="A0AAD8VG70"/>
<evidence type="ECO:0000259" key="10">
    <source>
        <dbReference type="PROSITE" id="PS51038"/>
    </source>
</evidence>
<dbReference type="GO" id="GO:0003886">
    <property type="term" value="F:DNA (cytosine-5-)-methyltransferase activity"/>
    <property type="evidence" value="ECO:0007669"/>
    <property type="project" value="UniProtKB-EC"/>
</dbReference>
<dbReference type="Proteomes" id="UP001231189">
    <property type="component" value="Unassembled WGS sequence"/>
</dbReference>
<evidence type="ECO:0000313" key="11">
    <source>
        <dbReference type="EMBL" id="KAK1605224.1"/>
    </source>
</evidence>
<feature type="compositionally biased region" description="Basic residues" evidence="9">
    <location>
        <begin position="124"/>
        <end position="133"/>
    </location>
</feature>
<keyword evidence="4 8" id="KW-0808">Transferase</keyword>
<keyword evidence="3 8" id="KW-0489">Methyltransferase</keyword>
<gene>
    <name evidence="11" type="ORF">QYE76_028897</name>
</gene>
<dbReference type="Gene3D" id="3.90.120.10">
    <property type="entry name" value="DNA Methylase, subunit A, domain 2"/>
    <property type="match status" value="1"/>
</dbReference>
<evidence type="ECO:0000256" key="8">
    <source>
        <dbReference type="PROSITE-ProRule" id="PRU01016"/>
    </source>
</evidence>
<dbReference type="PROSITE" id="PS51038">
    <property type="entry name" value="BAH"/>
    <property type="match status" value="1"/>
</dbReference>
<comment type="subcellular location">
    <subcellularLocation>
        <location evidence="1">Nucleus</location>
    </subcellularLocation>
</comment>
<comment type="caution">
    <text evidence="11">The sequence shown here is derived from an EMBL/GenBank/DDBJ whole genome shotgun (WGS) entry which is preliminary data.</text>
</comment>
<dbReference type="InterPro" id="IPR001025">
    <property type="entry name" value="BAH_dom"/>
</dbReference>
<feature type="compositionally biased region" description="Basic residues" evidence="9">
    <location>
        <begin position="52"/>
        <end position="75"/>
    </location>
</feature>
<evidence type="ECO:0000256" key="9">
    <source>
        <dbReference type="SAM" id="MobiDB-lite"/>
    </source>
</evidence>
<dbReference type="InterPro" id="IPR050390">
    <property type="entry name" value="C5-Methyltransferase"/>
</dbReference>
<feature type="compositionally biased region" description="Acidic residues" evidence="9">
    <location>
        <begin position="85"/>
        <end position="113"/>
    </location>
</feature>
<dbReference type="Gene3D" id="2.30.30.490">
    <property type="match status" value="1"/>
</dbReference>
<reference evidence="11" key="1">
    <citation type="submission" date="2023-07" db="EMBL/GenBank/DDBJ databases">
        <title>A chromosome-level genome assembly of Lolium multiflorum.</title>
        <authorList>
            <person name="Chen Y."/>
            <person name="Copetti D."/>
            <person name="Kolliker R."/>
            <person name="Studer B."/>
        </authorList>
    </citation>
    <scope>NUCLEOTIDE SEQUENCE</scope>
    <source>
        <strain evidence="11">02402/16</strain>
        <tissue evidence="11">Leaf</tissue>
    </source>
</reference>
<evidence type="ECO:0000256" key="6">
    <source>
        <dbReference type="ARBA" id="ARBA00023125"/>
    </source>
</evidence>
<dbReference type="GO" id="GO:0003677">
    <property type="term" value="F:DNA binding"/>
    <property type="evidence" value="ECO:0007669"/>
    <property type="project" value="UniProtKB-KW"/>
</dbReference>
<keyword evidence="6" id="KW-0238">DNA-binding</keyword>
<dbReference type="GO" id="GO:0044027">
    <property type="term" value="P:negative regulation of gene expression via chromosomal CpG island methylation"/>
    <property type="evidence" value="ECO:0007669"/>
    <property type="project" value="TreeGrafter"/>
</dbReference>
<keyword evidence="5 8" id="KW-0949">S-adenosyl-L-methionine</keyword>
<dbReference type="InterPro" id="IPR043151">
    <property type="entry name" value="BAH_sf"/>
</dbReference>
<dbReference type="EC" id="2.1.1.37" evidence="2"/>
<dbReference type="SMART" id="SM00439">
    <property type="entry name" value="BAH"/>
    <property type="match status" value="1"/>
</dbReference>
<dbReference type="InterPro" id="IPR029063">
    <property type="entry name" value="SAM-dependent_MTases_sf"/>
</dbReference>
<evidence type="ECO:0000256" key="4">
    <source>
        <dbReference type="ARBA" id="ARBA00022679"/>
    </source>
</evidence>
<dbReference type="EMBL" id="JAUUTY010000007">
    <property type="protein sequence ID" value="KAK1605224.1"/>
    <property type="molecule type" value="Genomic_DNA"/>
</dbReference>
<keyword evidence="12" id="KW-1185">Reference proteome</keyword>
<evidence type="ECO:0000256" key="7">
    <source>
        <dbReference type="ARBA" id="ARBA00023242"/>
    </source>
</evidence>
<dbReference type="GO" id="GO:0003682">
    <property type="term" value="F:chromatin binding"/>
    <property type="evidence" value="ECO:0007669"/>
    <property type="project" value="InterPro"/>
</dbReference>
<evidence type="ECO:0000256" key="1">
    <source>
        <dbReference type="ARBA" id="ARBA00004123"/>
    </source>
</evidence>
<dbReference type="FunFam" id="3.90.120.10:FF:000003">
    <property type="entry name" value="DNA (cytosine-5)-methyltransferase 1"/>
    <property type="match status" value="1"/>
</dbReference>